<gene>
    <name evidence="1" type="ORF">MNOR_LOCUS15420</name>
</gene>
<evidence type="ECO:0000313" key="2">
    <source>
        <dbReference type="Proteomes" id="UP001497623"/>
    </source>
</evidence>
<proteinExistence type="predicted"/>
<accession>A0AAV2QTG7</accession>
<dbReference type="EMBL" id="CAXKWB010009643">
    <property type="protein sequence ID" value="CAL4095469.1"/>
    <property type="molecule type" value="Genomic_DNA"/>
</dbReference>
<feature type="non-terminal residue" evidence="1">
    <location>
        <position position="1"/>
    </location>
</feature>
<protein>
    <submittedName>
        <fullName evidence="1">Uncharacterized protein</fullName>
    </submittedName>
</protein>
<organism evidence="1 2">
    <name type="scientific">Meganyctiphanes norvegica</name>
    <name type="common">Northern krill</name>
    <name type="synonym">Thysanopoda norvegica</name>
    <dbReference type="NCBI Taxonomy" id="48144"/>
    <lineage>
        <taxon>Eukaryota</taxon>
        <taxon>Metazoa</taxon>
        <taxon>Ecdysozoa</taxon>
        <taxon>Arthropoda</taxon>
        <taxon>Crustacea</taxon>
        <taxon>Multicrustacea</taxon>
        <taxon>Malacostraca</taxon>
        <taxon>Eumalacostraca</taxon>
        <taxon>Eucarida</taxon>
        <taxon>Euphausiacea</taxon>
        <taxon>Euphausiidae</taxon>
        <taxon>Meganyctiphanes</taxon>
    </lineage>
</organism>
<keyword evidence="2" id="KW-1185">Reference proteome</keyword>
<reference evidence="1 2" key="1">
    <citation type="submission" date="2024-05" db="EMBL/GenBank/DDBJ databases">
        <authorList>
            <person name="Wallberg A."/>
        </authorList>
    </citation>
    <scope>NUCLEOTIDE SEQUENCE [LARGE SCALE GENOMIC DNA]</scope>
</reference>
<evidence type="ECO:0000313" key="1">
    <source>
        <dbReference type="EMBL" id="CAL4095469.1"/>
    </source>
</evidence>
<name>A0AAV2QTG7_MEGNR</name>
<dbReference type="Proteomes" id="UP001497623">
    <property type="component" value="Unassembled WGS sequence"/>
</dbReference>
<comment type="caution">
    <text evidence="1">The sequence shown here is derived from an EMBL/GenBank/DDBJ whole genome shotgun (WGS) entry which is preliminary data.</text>
</comment>
<sequence length="112" mass="12771">CSERHQAVVFFPVRIDWSSTKSSTPLTRNRAHHGCRSKESEDWHIQALLTSWQLQRDYKASRHWCEDHRWPQHRLIGVKPSGGRSIALGVKPTGGRSIALSVKPTVGRSITY</sequence>
<dbReference type="AlphaFoldDB" id="A0AAV2QTG7"/>